<sequence length="132" mass="15395">MKPFKIGEDSPTISFTVQKSRFSRLFSEKPDRTFLFSQPYLGGLGRIGTIRDFWNIENEDDSLFHRWNRARIVAIAVLQNIFAVRFLTWPFALYLLIKLDAERLRKLVKVVHSISGYADYADSVTLLRIPKQ</sequence>
<keyword evidence="1" id="KW-0472">Membrane</keyword>
<reference evidence="2" key="1">
    <citation type="submission" date="2024-06" db="EMBL/GenBank/DDBJ databases">
        <title>Sequencing and assembly of the genome of Dyadobacter sp. strain 676, a symbiont of Cyamopsis tetragonoloba.</title>
        <authorList>
            <person name="Guro P."/>
            <person name="Sazanova A."/>
            <person name="Kuznetsova I."/>
            <person name="Belimov A."/>
            <person name="Safronova V."/>
        </authorList>
    </citation>
    <scope>NUCLEOTIDE SEQUENCE</scope>
    <source>
        <strain evidence="2">676</strain>
    </source>
</reference>
<dbReference type="AlphaFoldDB" id="A0AAU8FPX0"/>
<feature type="transmembrane region" description="Helical" evidence="1">
    <location>
        <begin position="72"/>
        <end position="97"/>
    </location>
</feature>
<keyword evidence="1" id="KW-0812">Transmembrane</keyword>
<organism evidence="2">
    <name type="scientific">Dyadobacter sp. 676</name>
    <dbReference type="NCBI Taxonomy" id="3088362"/>
    <lineage>
        <taxon>Bacteria</taxon>
        <taxon>Pseudomonadati</taxon>
        <taxon>Bacteroidota</taxon>
        <taxon>Cytophagia</taxon>
        <taxon>Cytophagales</taxon>
        <taxon>Spirosomataceae</taxon>
        <taxon>Dyadobacter</taxon>
    </lineage>
</organism>
<accession>A0AAU8FPX0</accession>
<protein>
    <submittedName>
        <fullName evidence="2">Uncharacterized protein</fullName>
    </submittedName>
</protein>
<dbReference type="EMBL" id="CP159289">
    <property type="protein sequence ID" value="XCH26643.1"/>
    <property type="molecule type" value="Genomic_DNA"/>
</dbReference>
<dbReference type="RefSeq" id="WP_353721927.1">
    <property type="nucleotide sequence ID" value="NZ_CP159289.1"/>
</dbReference>
<evidence type="ECO:0000256" key="1">
    <source>
        <dbReference type="SAM" id="Phobius"/>
    </source>
</evidence>
<name>A0AAU8FPX0_9BACT</name>
<gene>
    <name evidence="2" type="ORF">ABV298_09695</name>
</gene>
<proteinExistence type="predicted"/>
<evidence type="ECO:0000313" key="2">
    <source>
        <dbReference type="EMBL" id="XCH26643.1"/>
    </source>
</evidence>
<keyword evidence="1" id="KW-1133">Transmembrane helix</keyword>